<keyword evidence="1" id="KW-0812">Transmembrane</keyword>
<evidence type="ECO:0000313" key="2">
    <source>
        <dbReference type="EMBL" id="MEQ2187780.1"/>
    </source>
</evidence>
<gene>
    <name evidence="2" type="ORF">GOODEAATRI_008166</name>
</gene>
<keyword evidence="1" id="KW-0472">Membrane</keyword>
<evidence type="ECO:0000313" key="3">
    <source>
        <dbReference type="Proteomes" id="UP001476798"/>
    </source>
</evidence>
<sequence length="76" mass="8960">TIVGYKHTWMLEKRTSMNLFLEEQSFSLRKAQRTLKHKVCLYLLRLILNLVVLSLLVGAFCLIYFSGKISRRQVRS</sequence>
<evidence type="ECO:0000256" key="1">
    <source>
        <dbReference type="SAM" id="Phobius"/>
    </source>
</evidence>
<proteinExistence type="predicted"/>
<feature type="transmembrane region" description="Helical" evidence="1">
    <location>
        <begin position="42"/>
        <end position="65"/>
    </location>
</feature>
<feature type="non-terminal residue" evidence="2">
    <location>
        <position position="1"/>
    </location>
</feature>
<dbReference type="EMBL" id="JAHRIO010090390">
    <property type="protein sequence ID" value="MEQ2187780.1"/>
    <property type="molecule type" value="Genomic_DNA"/>
</dbReference>
<reference evidence="2 3" key="1">
    <citation type="submission" date="2021-06" db="EMBL/GenBank/DDBJ databases">
        <authorList>
            <person name="Palmer J.M."/>
        </authorList>
    </citation>
    <scope>NUCLEOTIDE SEQUENCE [LARGE SCALE GENOMIC DNA]</scope>
    <source>
        <strain evidence="2 3">GA_2019</strain>
        <tissue evidence="2">Muscle</tissue>
    </source>
</reference>
<comment type="caution">
    <text evidence="2">The sequence shown here is derived from an EMBL/GenBank/DDBJ whole genome shotgun (WGS) entry which is preliminary data.</text>
</comment>
<keyword evidence="1" id="KW-1133">Transmembrane helix</keyword>
<dbReference type="Proteomes" id="UP001476798">
    <property type="component" value="Unassembled WGS sequence"/>
</dbReference>
<accession>A0ABV0PWB6</accession>
<protein>
    <submittedName>
        <fullName evidence="2">Uncharacterized protein</fullName>
    </submittedName>
</protein>
<name>A0ABV0PWB6_9TELE</name>
<keyword evidence="3" id="KW-1185">Reference proteome</keyword>
<organism evidence="2 3">
    <name type="scientific">Goodea atripinnis</name>
    <dbReference type="NCBI Taxonomy" id="208336"/>
    <lineage>
        <taxon>Eukaryota</taxon>
        <taxon>Metazoa</taxon>
        <taxon>Chordata</taxon>
        <taxon>Craniata</taxon>
        <taxon>Vertebrata</taxon>
        <taxon>Euteleostomi</taxon>
        <taxon>Actinopterygii</taxon>
        <taxon>Neopterygii</taxon>
        <taxon>Teleostei</taxon>
        <taxon>Neoteleostei</taxon>
        <taxon>Acanthomorphata</taxon>
        <taxon>Ovalentaria</taxon>
        <taxon>Atherinomorphae</taxon>
        <taxon>Cyprinodontiformes</taxon>
        <taxon>Goodeidae</taxon>
        <taxon>Goodea</taxon>
    </lineage>
</organism>